<reference evidence="12 13" key="1">
    <citation type="submission" date="2024-05" db="EMBL/GenBank/DDBJ databases">
        <title>Genetic variation in Jamaican populations of the coffee berry borer (Hypothenemus hampei).</title>
        <authorList>
            <person name="Errbii M."/>
            <person name="Myrie A."/>
        </authorList>
    </citation>
    <scope>NUCLEOTIDE SEQUENCE [LARGE SCALE GENOMIC DNA]</scope>
    <source>
        <strain evidence="12">JA-Hopewell-2020-01-JO</strain>
        <tissue evidence="12">Whole body</tissue>
    </source>
</reference>
<dbReference type="PROSITE" id="PS50893">
    <property type="entry name" value="ABC_TRANSPORTER_2"/>
    <property type="match status" value="2"/>
</dbReference>
<evidence type="ECO:0000259" key="11">
    <source>
        <dbReference type="PROSITE" id="PS50929"/>
    </source>
</evidence>
<protein>
    <submittedName>
        <fullName evidence="12">Uncharacterized protein</fullName>
    </submittedName>
</protein>
<feature type="transmembrane region" description="Helical" evidence="9">
    <location>
        <begin position="358"/>
        <end position="378"/>
    </location>
</feature>
<evidence type="ECO:0000256" key="8">
    <source>
        <dbReference type="ARBA" id="ARBA00023136"/>
    </source>
</evidence>
<comment type="subcellular location">
    <subcellularLocation>
        <location evidence="1">Membrane</location>
        <topology evidence="1">Multi-pass membrane protein</topology>
    </subcellularLocation>
</comment>
<evidence type="ECO:0000256" key="3">
    <source>
        <dbReference type="ARBA" id="ARBA00022692"/>
    </source>
</evidence>
<name>A0ABD1EKD4_HYPHA</name>
<feature type="transmembrane region" description="Helical" evidence="9">
    <location>
        <begin position="699"/>
        <end position="724"/>
    </location>
</feature>
<evidence type="ECO:0000256" key="9">
    <source>
        <dbReference type="SAM" id="Phobius"/>
    </source>
</evidence>
<dbReference type="InterPro" id="IPR036640">
    <property type="entry name" value="ABC1_TM_sf"/>
</dbReference>
<dbReference type="FunFam" id="3.40.50.300:FF:000163">
    <property type="entry name" value="Multidrug resistance-associated protein member 4"/>
    <property type="match status" value="1"/>
</dbReference>
<dbReference type="SMART" id="SM00382">
    <property type="entry name" value="AAA"/>
    <property type="match status" value="2"/>
</dbReference>
<evidence type="ECO:0000256" key="7">
    <source>
        <dbReference type="ARBA" id="ARBA00022989"/>
    </source>
</evidence>
<dbReference type="FunFam" id="1.20.1560.10:FF:000014">
    <property type="entry name" value="Multidrug resistance-associated protein member 4"/>
    <property type="match status" value="1"/>
</dbReference>
<dbReference type="Pfam" id="PF00664">
    <property type="entry name" value="ABC_membrane"/>
    <property type="match status" value="2"/>
</dbReference>
<dbReference type="FunFam" id="1.20.1560.10:FF:000026">
    <property type="entry name" value="Multidrug resistance-associated protein lethal(2)03659"/>
    <property type="match status" value="1"/>
</dbReference>
<dbReference type="InterPro" id="IPR003439">
    <property type="entry name" value="ABC_transporter-like_ATP-bd"/>
</dbReference>
<keyword evidence="8 9" id="KW-0472">Membrane</keyword>
<evidence type="ECO:0000259" key="10">
    <source>
        <dbReference type="PROSITE" id="PS50893"/>
    </source>
</evidence>
<feature type="domain" description="ABC transmembrane type-1" evidence="11">
    <location>
        <begin position="769"/>
        <end position="1036"/>
    </location>
</feature>
<dbReference type="Gene3D" id="3.40.50.300">
    <property type="entry name" value="P-loop containing nucleotide triphosphate hydrolases"/>
    <property type="match status" value="2"/>
</dbReference>
<dbReference type="InterPro" id="IPR011527">
    <property type="entry name" value="ABC1_TM_dom"/>
</dbReference>
<feature type="transmembrane region" description="Helical" evidence="9">
    <location>
        <begin position="962"/>
        <end position="993"/>
    </location>
</feature>
<accession>A0ABD1EKD4</accession>
<comment type="caution">
    <text evidence="12">The sequence shown here is derived from an EMBL/GenBank/DDBJ whole genome shotgun (WGS) entry which is preliminary data.</text>
</comment>
<dbReference type="EMBL" id="JBDJPC010000006">
    <property type="protein sequence ID" value="KAL1496964.1"/>
    <property type="molecule type" value="Genomic_DNA"/>
</dbReference>
<evidence type="ECO:0000313" key="13">
    <source>
        <dbReference type="Proteomes" id="UP001566132"/>
    </source>
</evidence>
<dbReference type="CDD" id="cd03244">
    <property type="entry name" value="ABCC_MRP_domain2"/>
    <property type="match status" value="1"/>
</dbReference>
<feature type="domain" description="ABC transporter" evidence="10">
    <location>
        <begin position="1072"/>
        <end position="1299"/>
    </location>
</feature>
<dbReference type="PANTHER" id="PTHR24223:SF415">
    <property type="entry name" value="FI20190P1"/>
    <property type="match status" value="1"/>
</dbReference>
<dbReference type="CDD" id="cd03250">
    <property type="entry name" value="ABCC_MRP_domain1"/>
    <property type="match status" value="1"/>
</dbReference>
<evidence type="ECO:0000256" key="4">
    <source>
        <dbReference type="ARBA" id="ARBA00022737"/>
    </source>
</evidence>
<dbReference type="GO" id="GO:0005524">
    <property type="term" value="F:ATP binding"/>
    <property type="evidence" value="ECO:0007669"/>
    <property type="project" value="UniProtKB-KW"/>
</dbReference>
<feature type="transmembrane region" description="Helical" evidence="9">
    <location>
        <begin position="81"/>
        <end position="107"/>
    </location>
</feature>
<dbReference type="InterPro" id="IPR003593">
    <property type="entry name" value="AAA+_ATPase"/>
</dbReference>
<dbReference type="InterPro" id="IPR017871">
    <property type="entry name" value="ABC_transporter-like_CS"/>
</dbReference>
<organism evidence="12 13">
    <name type="scientific">Hypothenemus hampei</name>
    <name type="common">Coffee berry borer</name>
    <dbReference type="NCBI Taxonomy" id="57062"/>
    <lineage>
        <taxon>Eukaryota</taxon>
        <taxon>Metazoa</taxon>
        <taxon>Ecdysozoa</taxon>
        <taxon>Arthropoda</taxon>
        <taxon>Hexapoda</taxon>
        <taxon>Insecta</taxon>
        <taxon>Pterygota</taxon>
        <taxon>Neoptera</taxon>
        <taxon>Endopterygota</taxon>
        <taxon>Coleoptera</taxon>
        <taxon>Polyphaga</taxon>
        <taxon>Cucujiformia</taxon>
        <taxon>Curculionidae</taxon>
        <taxon>Scolytinae</taxon>
        <taxon>Hypothenemus</taxon>
    </lineage>
</organism>
<keyword evidence="3 9" id="KW-0812">Transmembrane</keyword>
<sequence length="1320" mass="149639">MDDAFKLKLDNPKAKANVISQLFFAWTVPLFRKGIKRKLQLSDLYKTLNADKSDILGDKLEYNWQRQIDLSEGKPNKKPSLLYALIQTFYFQYSLYGILFFIQYIVLRSPQPIVLAWLVRQFESGNILEDRTAMYTSASILVLISLISIFIMHHGMFAVSIIGMRVRIAVSSLIYRKIMRLNRKSQGETATGRVINILSNDVQRFDQLTVFLHMIWIMPIQVILVTYLMWNMMGIYCLVGIGAMVLIAIPLQTSFGKVASYLRLKVAERCDTRVKHMNEIINGIQVIKMYAWEKPFETLIQYLRAREIKFLMYTSYLRGFFSSCTVFVERLTLFLTVITYTLAGFRISADIVFSMAQFFNILQLAMAIIYPLAVSLAAESWVAIKRLQEILLLEEKQESPITLTSDKTVKIQKVTASWIPNTPVLQDIHLIIPKGKLCAIIGPVGAGKSSILQLLLGELSPTVGTIHIGDSISYASQEPWLFAASVRKNILFGKPYISTLYKKIAEVCALKEDFKQFAYGDRTLVGERGVSLSGGQRARINLARAIYRTADIYLLDDPLSAVDTHVGKHLFEECILKYLEGKTRILVTHQLQYLKKADIIVVLNEGRIEAHGTFDELSANDELTFTKLLAAAEEDDQIENDKDQQTTEKEQHLLKKRMSVFSNSESLKEQTITDDQHEENISYEGATPFKDYLKSVGSWCFVIFVILLFIISMLACTATDYWVAFWTNQEDMRYLADLNKTQSLLFVSYLKEPLSSFTFRSTKISNEDIFDEIITNGTSHSIFKTNVSIYIYTGITILMVFFTIIRVMFFFKMAMIASKNIHHKMFHCLLKAPMRFFDTNPSGRILNRFSKDMGAIDEVLPRVMMDSISIILVMVGIFINVLISNYFMIIAMVLLGLVFMKLRTWYIASAKDIKHLEGIAKSPVFSHIVSSITGLTTIRAAHAQGFLIKQFDEHQDVHTSSWFFTIMCMVSFGLWLDIISVIFIFIVTFGFILIAELGYGANGSLMGLAISQSLILTGMVQHGMRQTCEVINQLTSVERVLQYTKLENEGPFETPPNKRPKDPFPKEGQIEFRNMSLTYVHDEPPVLKNLNLTITSGEKIGIVGRTGAGKSSLISALFNLAPIEGQILIDDVDTKTLGLTDLRRNISIIPQEPVLFSASLRYNLDPFKELDDNRLWNVLEEVELKDLATTLDMQVLEGGSNFSVGQRQLLCLARALLKNNKILILDEATANVDARTDALIQTTIRKKFQNCTVLTIAHRLNTIIDSDKVLVMGNGEVLEFDHPHVLLQNPESAFMKLVKETGNSMTEQLKAAANEAWKIS</sequence>
<dbReference type="GO" id="GO:0016020">
    <property type="term" value="C:membrane"/>
    <property type="evidence" value="ECO:0007669"/>
    <property type="project" value="UniProtKB-SubCell"/>
</dbReference>
<feature type="transmembrane region" description="Helical" evidence="9">
    <location>
        <begin position="316"/>
        <end position="338"/>
    </location>
</feature>
<evidence type="ECO:0000256" key="1">
    <source>
        <dbReference type="ARBA" id="ARBA00004141"/>
    </source>
</evidence>
<gene>
    <name evidence="12" type="ORF">ABEB36_008007</name>
</gene>
<evidence type="ECO:0000256" key="6">
    <source>
        <dbReference type="ARBA" id="ARBA00022840"/>
    </source>
</evidence>
<dbReference type="Pfam" id="PF00005">
    <property type="entry name" value="ABC_tran"/>
    <property type="match status" value="2"/>
</dbReference>
<evidence type="ECO:0000256" key="5">
    <source>
        <dbReference type="ARBA" id="ARBA00022741"/>
    </source>
</evidence>
<keyword evidence="7 9" id="KW-1133">Transmembrane helix</keyword>
<feature type="transmembrane region" description="Helical" evidence="9">
    <location>
        <begin position="789"/>
        <end position="811"/>
    </location>
</feature>
<keyword evidence="2" id="KW-0813">Transport</keyword>
<keyword evidence="6" id="KW-0067">ATP-binding</keyword>
<evidence type="ECO:0000313" key="12">
    <source>
        <dbReference type="EMBL" id="KAL1496964.1"/>
    </source>
</evidence>
<dbReference type="InterPro" id="IPR050173">
    <property type="entry name" value="ABC_transporter_C-like"/>
</dbReference>
<feature type="domain" description="ABC transmembrane type-1" evidence="11">
    <location>
        <begin position="111"/>
        <end position="378"/>
    </location>
</feature>
<keyword evidence="13" id="KW-1185">Reference proteome</keyword>
<dbReference type="Gene3D" id="1.20.1560.10">
    <property type="entry name" value="ABC transporter type 1, transmembrane domain"/>
    <property type="match status" value="2"/>
</dbReference>
<keyword evidence="4" id="KW-0677">Repeat</keyword>
<feature type="domain" description="ABC transporter" evidence="10">
    <location>
        <begin position="409"/>
        <end position="630"/>
    </location>
</feature>
<feature type="transmembrane region" description="Helical" evidence="9">
    <location>
        <begin position="208"/>
        <end position="227"/>
    </location>
</feature>
<dbReference type="SUPFAM" id="SSF52540">
    <property type="entry name" value="P-loop containing nucleoside triphosphate hydrolases"/>
    <property type="match status" value="2"/>
</dbReference>
<proteinExistence type="predicted"/>
<evidence type="ECO:0000256" key="2">
    <source>
        <dbReference type="ARBA" id="ARBA00022448"/>
    </source>
</evidence>
<dbReference type="SUPFAM" id="SSF90123">
    <property type="entry name" value="ABC transporter transmembrane region"/>
    <property type="match status" value="2"/>
</dbReference>
<dbReference type="Proteomes" id="UP001566132">
    <property type="component" value="Unassembled WGS sequence"/>
</dbReference>
<feature type="transmembrane region" description="Helical" evidence="9">
    <location>
        <begin position="132"/>
        <end position="151"/>
    </location>
</feature>
<dbReference type="InterPro" id="IPR027417">
    <property type="entry name" value="P-loop_NTPase"/>
</dbReference>
<dbReference type="PANTHER" id="PTHR24223">
    <property type="entry name" value="ATP-BINDING CASSETTE SUB-FAMILY C"/>
    <property type="match status" value="1"/>
</dbReference>
<dbReference type="FunFam" id="3.40.50.300:FF:000973">
    <property type="entry name" value="Multidrug resistance-associated protein 4"/>
    <property type="match status" value="1"/>
</dbReference>
<dbReference type="PROSITE" id="PS50929">
    <property type="entry name" value="ABC_TM1F"/>
    <property type="match status" value="2"/>
</dbReference>
<keyword evidence="5" id="KW-0547">Nucleotide-binding</keyword>
<dbReference type="PROSITE" id="PS00211">
    <property type="entry name" value="ABC_TRANSPORTER_1"/>
    <property type="match status" value="2"/>
</dbReference>
<feature type="transmembrane region" description="Helical" evidence="9">
    <location>
        <begin position="233"/>
        <end position="255"/>
    </location>
</feature>